<evidence type="ECO:0000256" key="7">
    <source>
        <dbReference type="PIRSR" id="PIRSR615500-1"/>
    </source>
</evidence>
<evidence type="ECO:0000313" key="13">
    <source>
        <dbReference type="EMBL" id="KAF5335167.1"/>
    </source>
</evidence>
<feature type="active site" description="Charge relay system" evidence="7 8">
    <location>
        <position position="178"/>
    </location>
</feature>
<dbReference type="Gene3D" id="3.40.50.200">
    <property type="entry name" value="Peptidase S8/S53 domain"/>
    <property type="match status" value="2"/>
</dbReference>
<dbReference type="GO" id="GO:0006508">
    <property type="term" value="P:proteolysis"/>
    <property type="evidence" value="ECO:0007669"/>
    <property type="project" value="UniProtKB-KW"/>
</dbReference>
<keyword evidence="2" id="KW-0964">Secreted</keyword>
<feature type="signal peptide" evidence="9">
    <location>
        <begin position="1"/>
        <end position="21"/>
    </location>
</feature>
<dbReference type="InterPro" id="IPR034187">
    <property type="entry name" value="Peptidases_S8_5"/>
</dbReference>
<evidence type="ECO:0000313" key="14">
    <source>
        <dbReference type="Proteomes" id="UP000541558"/>
    </source>
</evidence>
<evidence type="ECO:0000256" key="2">
    <source>
        <dbReference type="ARBA" id="ARBA00022525"/>
    </source>
</evidence>
<accession>A0A8H5C709</accession>
<dbReference type="Proteomes" id="UP000541558">
    <property type="component" value="Unassembled WGS sequence"/>
</dbReference>
<evidence type="ECO:0000256" key="4">
    <source>
        <dbReference type="ARBA" id="ARBA00022729"/>
    </source>
</evidence>
<evidence type="ECO:0000256" key="5">
    <source>
        <dbReference type="ARBA" id="ARBA00022801"/>
    </source>
</evidence>
<evidence type="ECO:0000256" key="3">
    <source>
        <dbReference type="ARBA" id="ARBA00022670"/>
    </source>
</evidence>
<keyword evidence="3 8" id="KW-0645">Protease</keyword>
<dbReference type="PROSITE" id="PS00137">
    <property type="entry name" value="SUBTILASE_HIS"/>
    <property type="match status" value="1"/>
</dbReference>
<evidence type="ECO:0000256" key="9">
    <source>
        <dbReference type="SAM" id="SignalP"/>
    </source>
</evidence>
<dbReference type="InterPro" id="IPR051048">
    <property type="entry name" value="Peptidase_S8/S53_subtilisin"/>
</dbReference>
<evidence type="ECO:0000256" key="8">
    <source>
        <dbReference type="PROSITE-ProRule" id="PRU01240"/>
    </source>
</evidence>
<evidence type="ECO:0000259" key="11">
    <source>
        <dbReference type="Pfam" id="PF02225"/>
    </source>
</evidence>
<dbReference type="Gene3D" id="3.50.30.30">
    <property type="match status" value="1"/>
</dbReference>
<dbReference type="Pfam" id="PF00082">
    <property type="entry name" value="Peptidase_S8"/>
    <property type="match status" value="1"/>
</dbReference>
<evidence type="ECO:0000256" key="6">
    <source>
        <dbReference type="ARBA" id="ARBA00022825"/>
    </source>
</evidence>
<dbReference type="InterPro" id="IPR023827">
    <property type="entry name" value="Peptidase_S8_Asp-AS"/>
</dbReference>
<dbReference type="AlphaFoldDB" id="A0A8H5C709"/>
<proteinExistence type="inferred from homology"/>
<keyword evidence="4 9" id="KW-0732">Signal</keyword>
<dbReference type="SUPFAM" id="SSF52743">
    <property type="entry name" value="Subtilisin-like"/>
    <property type="match status" value="1"/>
</dbReference>
<feature type="active site" description="Charge relay system" evidence="7 8">
    <location>
        <position position="539"/>
    </location>
</feature>
<keyword evidence="5 8" id="KW-0378">Hydrolase</keyword>
<feature type="domain" description="Peptidase S8/S53" evidence="10">
    <location>
        <begin position="169"/>
        <end position="582"/>
    </location>
</feature>
<dbReference type="GO" id="GO:0004252">
    <property type="term" value="F:serine-type endopeptidase activity"/>
    <property type="evidence" value="ECO:0007669"/>
    <property type="project" value="UniProtKB-UniRule"/>
</dbReference>
<dbReference type="PROSITE" id="PS51892">
    <property type="entry name" value="SUBTILASE"/>
    <property type="match status" value="1"/>
</dbReference>
<feature type="domain" description="C5a peptidase/Subtilisin-like protease SBT2-like Fn3-like" evidence="12">
    <location>
        <begin position="617"/>
        <end position="722"/>
    </location>
</feature>
<dbReference type="PROSITE" id="PS00136">
    <property type="entry name" value="SUBTILASE_ASP"/>
    <property type="match status" value="1"/>
</dbReference>
<gene>
    <name evidence="13" type="ORF">D9611_010975</name>
</gene>
<dbReference type="InterPro" id="IPR036852">
    <property type="entry name" value="Peptidase_S8/S53_dom_sf"/>
</dbReference>
<feature type="active site" description="Charge relay system" evidence="7 8">
    <location>
        <position position="228"/>
    </location>
</feature>
<comment type="caution">
    <text evidence="13">The sequence shown here is derived from an EMBL/GenBank/DDBJ whole genome shotgun (WGS) entry which is preliminary data.</text>
</comment>
<dbReference type="CDD" id="cd07489">
    <property type="entry name" value="Peptidases_S8_5"/>
    <property type="match status" value="1"/>
</dbReference>
<keyword evidence="6 8" id="KW-0720">Serine protease</keyword>
<dbReference type="OrthoDB" id="206201at2759"/>
<dbReference type="PRINTS" id="PR00723">
    <property type="entry name" value="SUBTILISIN"/>
</dbReference>
<dbReference type="InterPro" id="IPR003137">
    <property type="entry name" value="PA_domain"/>
</dbReference>
<dbReference type="SUPFAM" id="SSF52025">
    <property type="entry name" value="PA domain"/>
    <property type="match status" value="1"/>
</dbReference>
<dbReference type="EMBL" id="JAACJK010000064">
    <property type="protein sequence ID" value="KAF5335167.1"/>
    <property type="molecule type" value="Genomic_DNA"/>
</dbReference>
<dbReference type="PANTHER" id="PTHR43399">
    <property type="entry name" value="SUBTILISIN-RELATED"/>
    <property type="match status" value="1"/>
</dbReference>
<feature type="domain" description="PA" evidence="11">
    <location>
        <begin position="392"/>
        <end position="463"/>
    </location>
</feature>
<comment type="similarity">
    <text evidence="1 8">Belongs to the peptidase S8 family.</text>
</comment>
<protein>
    <submittedName>
        <fullName evidence="13">Uncharacterized protein</fullName>
    </submittedName>
</protein>
<keyword evidence="14" id="KW-1185">Reference proteome</keyword>
<dbReference type="InterPro" id="IPR010435">
    <property type="entry name" value="C5a/SBT2-like_Fn3"/>
</dbReference>
<sequence length="906" mass="95921">MKSFVYFSLIHSLLGASSVLAAVPLSSVKRVSNAPTIPNKFIVEVDTSAQIPNKRAYARTIDAVYDSIKARDVDFDVNKEYDLSGLFTGASLTINSDPSPEFEQSAPDAVALDDIPGLKAIYPITLFKRPDPVSKHVVSSPQDPAIIPAKFSTHVMTGVDKVHARGFFGKGIKIGILDTGIDYTHPLLGGAIGPGNKIIGGYDFVGDNYTGQNEPTPDNDPLDQCQGHGTHVAGIIAADPNNPYNITGVAYEASITAYRIFGCEGSVGDDIIVDALLKGVKDGQDILTLSLGGADGWTSSVSAVVASRIAKSGKIVTIAAGNDGTSGSWYTSSPGNAIDAISVASVENTVIPVQQSIVSGVEHAPIPYFSFAPLNIDGEFPIYVLTQDTTIPNDACTPLPASTPDLSNFVVIVRRGTCTFVQKIENIKAKGAKRALVYDNGNGATGISIPDFPVSLISAEDGLFLVEQFFSGAKVSLSFPKNGEIANVANPRGGLMSTFSTYGPSNDFQFKPAVGAPGGNILSLLPVPLGSFAVESGTSMATPFLAGAAALMLEVKGKNADTARAARTFFQTTAVVVRTTVDENSLPQTVTQQGAGLINVYDALFAKTTVSPGALVLNDTANYKPFQTFTVKNTDKKSKAYKLSHVPAGTALTVQANSIFTSLGPVPLVENAASVVLAPSKFTLFPGQSITVAALFTPPKGVDSSRYPVYSGFIKVEGPGENYHVTYVGLSASLKQKQVVDNTDTFFGEKIPTVLNAAGDSQVNPTNYTFAGKDYPSFLYRLAFGSPLVRLDLVEPDIKVATTLNSRGLGDGHWFTFPFPIKGSSSFAKVKTVGPLAEVGFHTRHNENPDDNGYSVIAFDSPKFANGSTINNGAYRFLFRALKVTGDRSRQEDYETWLSPIVGVFA</sequence>
<dbReference type="Pfam" id="PF06280">
    <property type="entry name" value="fn3_5"/>
    <property type="match status" value="1"/>
</dbReference>
<dbReference type="InterPro" id="IPR022398">
    <property type="entry name" value="Peptidase_S8_His-AS"/>
</dbReference>
<organism evidence="13 14">
    <name type="scientific">Ephemerocybe angulata</name>
    <dbReference type="NCBI Taxonomy" id="980116"/>
    <lineage>
        <taxon>Eukaryota</taxon>
        <taxon>Fungi</taxon>
        <taxon>Dikarya</taxon>
        <taxon>Basidiomycota</taxon>
        <taxon>Agaricomycotina</taxon>
        <taxon>Agaricomycetes</taxon>
        <taxon>Agaricomycetidae</taxon>
        <taxon>Agaricales</taxon>
        <taxon>Agaricineae</taxon>
        <taxon>Psathyrellaceae</taxon>
        <taxon>Ephemerocybe</taxon>
    </lineage>
</organism>
<dbReference type="Pfam" id="PF02225">
    <property type="entry name" value="PA"/>
    <property type="match status" value="1"/>
</dbReference>
<evidence type="ECO:0000256" key="1">
    <source>
        <dbReference type="ARBA" id="ARBA00011073"/>
    </source>
</evidence>
<dbReference type="InterPro" id="IPR000209">
    <property type="entry name" value="Peptidase_S8/S53_dom"/>
</dbReference>
<name>A0A8H5C709_9AGAR</name>
<feature type="chain" id="PRO_5034400670" evidence="9">
    <location>
        <begin position="22"/>
        <end position="906"/>
    </location>
</feature>
<dbReference type="CDD" id="cd02124">
    <property type="entry name" value="PA_PoS1_like"/>
    <property type="match status" value="1"/>
</dbReference>
<evidence type="ECO:0000259" key="10">
    <source>
        <dbReference type="Pfam" id="PF00082"/>
    </source>
</evidence>
<reference evidence="13 14" key="1">
    <citation type="journal article" date="2020" name="ISME J.">
        <title>Uncovering the hidden diversity of litter-decomposition mechanisms in mushroom-forming fungi.</title>
        <authorList>
            <person name="Floudas D."/>
            <person name="Bentzer J."/>
            <person name="Ahren D."/>
            <person name="Johansson T."/>
            <person name="Persson P."/>
            <person name="Tunlid A."/>
        </authorList>
    </citation>
    <scope>NUCLEOTIDE SEQUENCE [LARGE SCALE GENOMIC DNA]</scope>
    <source>
        <strain evidence="13 14">CBS 175.51</strain>
    </source>
</reference>
<evidence type="ECO:0000259" key="12">
    <source>
        <dbReference type="Pfam" id="PF06280"/>
    </source>
</evidence>
<dbReference type="InterPro" id="IPR046450">
    <property type="entry name" value="PA_dom_sf"/>
</dbReference>
<dbReference type="GO" id="GO:0016020">
    <property type="term" value="C:membrane"/>
    <property type="evidence" value="ECO:0007669"/>
    <property type="project" value="InterPro"/>
</dbReference>
<dbReference type="InterPro" id="IPR015500">
    <property type="entry name" value="Peptidase_S8_subtilisin-rel"/>
</dbReference>
<dbReference type="PANTHER" id="PTHR43399:SF4">
    <property type="entry name" value="CELL WALL-ASSOCIATED PROTEASE"/>
    <property type="match status" value="1"/>
</dbReference>